<dbReference type="OrthoDB" id="64750at2"/>
<dbReference type="InterPro" id="IPR036895">
    <property type="entry name" value="Uracil-DNA_glycosylase-like_sf"/>
</dbReference>
<feature type="domain" description="Uracil-DNA glycosylase-like" evidence="1">
    <location>
        <begin position="54"/>
        <end position="183"/>
    </location>
</feature>
<evidence type="ECO:0000313" key="3">
    <source>
        <dbReference type="Proteomes" id="UP000186607"/>
    </source>
</evidence>
<comment type="caution">
    <text evidence="2">The sequence shown here is derived from an EMBL/GenBank/DDBJ whole genome shotgun (WGS) entry which is preliminary data.</text>
</comment>
<dbReference type="Proteomes" id="UP000186607">
    <property type="component" value="Unassembled WGS sequence"/>
</dbReference>
<protein>
    <submittedName>
        <fullName evidence="2">Insertion element IS1415 transposase (IstA) and helper protein (IstB)</fullName>
    </submittedName>
</protein>
<dbReference type="AlphaFoldDB" id="A0A1U7NTB8"/>
<dbReference type="Gene3D" id="3.40.470.10">
    <property type="entry name" value="Uracil-DNA glycosylase-like domain"/>
    <property type="match status" value="1"/>
</dbReference>
<dbReference type="InterPro" id="IPR005122">
    <property type="entry name" value="Uracil-DNA_glycosylase-like"/>
</dbReference>
<gene>
    <name evidence="2" type="ORF">BOO71_0012625</name>
</gene>
<dbReference type="EMBL" id="MSTI01000152">
    <property type="protein sequence ID" value="OLV16168.1"/>
    <property type="molecule type" value="Genomic_DNA"/>
</dbReference>
<organism evidence="2 3">
    <name type="scientific">Deinococcus marmoris</name>
    <dbReference type="NCBI Taxonomy" id="249408"/>
    <lineage>
        <taxon>Bacteria</taxon>
        <taxon>Thermotogati</taxon>
        <taxon>Deinococcota</taxon>
        <taxon>Deinococci</taxon>
        <taxon>Deinococcales</taxon>
        <taxon>Deinococcaceae</taxon>
        <taxon>Deinococcus</taxon>
    </lineage>
</organism>
<sequence length="207" mass="22090">MQTQSLADPSVLAARHARLQEPHIAPLTAFAARLRESKALGGRLDLPNFDPESGGIHTEILLLLESPGPKVAQTGFASLDNPDRTAENLSCLLKLAGIGRRRCLVWNILPWQLSAGGVVTPTASQVRAATPATLELLTLLPALRVVVLVGGKAQGGWKFVWPELPRPLPTVNCPHPSPRYFATDSQAPVRALSALVEARLLARNSGG</sequence>
<dbReference type="RefSeq" id="WP_075835960.1">
    <property type="nucleotide sequence ID" value="NZ_MSTI01000152.1"/>
</dbReference>
<keyword evidence="3" id="KW-1185">Reference proteome</keyword>
<evidence type="ECO:0000259" key="1">
    <source>
        <dbReference type="Pfam" id="PF03167"/>
    </source>
</evidence>
<accession>A0A1U7NTB8</accession>
<reference evidence="2 3" key="1">
    <citation type="submission" date="2017-01" db="EMBL/GenBank/DDBJ databases">
        <title>Genome Analysis of Deinococcus marmoris KOPRI26562.</title>
        <authorList>
            <person name="Kim J.H."/>
            <person name="Oh H.-M."/>
        </authorList>
    </citation>
    <scope>NUCLEOTIDE SEQUENCE [LARGE SCALE GENOMIC DNA]</scope>
    <source>
        <strain evidence="2 3">KOPRI26562</strain>
    </source>
</reference>
<dbReference type="CDD" id="cd10035">
    <property type="entry name" value="UDG_like"/>
    <property type="match status" value="1"/>
</dbReference>
<proteinExistence type="predicted"/>
<dbReference type="STRING" id="249408.BOO71_0012625"/>
<dbReference type="Pfam" id="PF03167">
    <property type="entry name" value="UDG"/>
    <property type="match status" value="1"/>
</dbReference>
<name>A0A1U7NTB8_9DEIO</name>
<evidence type="ECO:0000313" key="2">
    <source>
        <dbReference type="EMBL" id="OLV16168.1"/>
    </source>
</evidence>
<dbReference type="SUPFAM" id="SSF52141">
    <property type="entry name" value="Uracil-DNA glycosylase-like"/>
    <property type="match status" value="1"/>
</dbReference>